<evidence type="ECO:0000256" key="8">
    <source>
        <dbReference type="ARBA" id="ARBA00023235"/>
    </source>
</evidence>
<dbReference type="GO" id="GO:0033499">
    <property type="term" value="P:galactose catabolic process via UDP-galactose, Leloir pathway"/>
    <property type="evidence" value="ECO:0007669"/>
    <property type="project" value="TreeGrafter"/>
</dbReference>
<dbReference type="CDD" id="cd05247">
    <property type="entry name" value="UDP_G4E_1_SDR_e"/>
    <property type="match status" value="1"/>
</dbReference>
<dbReference type="AlphaFoldDB" id="A0A2N3PVQ6"/>
<organism evidence="12 13">
    <name type="scientific">Telmatospirillum siberiense</name>
    <dbReference type="NCBI Taxonomy" id="382514"/>
    <lineage>
        <taxon>Bacteria</taxon>
        <taxon>Pseudomonadati</taxon>
        <taxon>Pseudomonadota</taxon>
        <taxon>Alphaproteobacteria</taxon>
        <taxon>Rhodospirillales</taxon>
        <taxon>Rhodospirillaceae</taxon>
        <taxon>Telmatospirillum</taxon>
    </lineage>
</organism>
<evidence type="ECO:0000313" key="12">
    <source>
        <dbReference type="EMBL" id="PKU24470.1"/>
    </source>
</evidence>
<gene>
    <name evidence="12" type="primary">galE</name>
    <name evidence="12" type="ORF">CWS72_11525</name>
</gene>
<dbReference type="Proteomes" id="UP000233293">
    <property type="component" value="Unassembled WGS sequence"/>
</dbReference>
<evidence type="ECO:0000256" key="1">
    <source>
        <dbReference type="ARBA" id="ARBA00000083"/>
    </source>
</evidence>
<dbReference type="EMBL" id="PIUM01000011">
    <property type="protein sequence ID" value="PKU24470.1"/>
    <property type="molecule type" value="Genomic_DNA"/>
</dbReference>
<dbReference type="Pfam" id="PF01370">
    <property type="entry name" value="Epimerase"/>
    <property type="match status" value="1"/>
</dbReference>
<evidence type="ECO:0000256" key="4">
    <source>
        <dbReference type="ARBA" id="ARBA00007637"/>
    </source>
</evidence>
<comment type="pathway">
    <text evidence="3 10">Carbohydrate metabolism; galactose metabolism.</text>
</comment>
<evidence type="ECO:0000256" key="5">
    <source>
        <dbReference type="ARBA" id="ARBA00013189"/>
    </source>
</evidence>
<comment type="catalytic activity">
    <reaction evidence="1 10">
        <text>UDP-alpha-D-glucose = UDP-alpha-D-galactose</text>
        <dbReference type="Rhea" id="RHEA:22168"/>
        <dbReference type="ChEBI" id="CHEBI:58885"/>
        <dbReference type="ChEBI" id="CHEBI:66914"/>
        <dbReference type="EC" id="5.1.3.2"/>
    </reaction>
</comment>
<evidence type="ECO:0000256" key="9">
    <source>
        <dbReference type="ARBA" id="ARBA00023277"/>
    </source>
</evidence>
<dbReference type="Gene3D" id="3.40.50.720">
    <property type="entry name" value="NAD(P)-binding Rossmann-like Domain"/>
    <property type="match status" value="1"/>
</dbReference>
<keyword evidence="8 10" id="KW-0413">Isomerase</keyword>
<dbReference type="UniPathway" id="UPA00214"/>
<reference evidence="13" key="1">
    <citation type="submission" date="2017-12" db="EMBL/GenBank/DDBJ databases">
        <title>Draft genome sequence of Telmatospirillum siberiense 26-4b1T, an acidotolerant peatland alphaproteobacterium potentially involved in sulfur cycling.</title>
        <authorList>
            <person name="Hausmann B."/>
            <person name="Pjevac P."/>
            <person name="Schreck K."/>
            <person name="Herbold C.W."/>
            <person name="Daims H."/>
            <person name="Wagner M."/>
            <person name="Pester M."/>
            <person name="Loy A."/>
        </authorList>
    </citation>
    <scope>NUCLEOTIDE SEQUENCE [LARGE SCALE GENOMIC DNA]</scope>
    <source>
        <strain evidence="13">26-4b1</strain>
    </source>
</reference>
<evidence type="ECO:0000259" key="11">
    <source>
        <dbReference type="Pfam" id="PF01370"/>
    </source>
</evidence>
<dbReference type="InterPro" id="IPR001509">
    <property type="entry name" value="Epimerase_deHydtase"/>
</dbReference>
<dbReference type="InterPro" id="IPR005886">
    <property type="entry name" value="UDP_G4E"/>
</dbReference>
<evidence type="ECO:0000256" key="6">
    <source>
        <dbReference type="ARBA" id="ARBA00018569"/>
    </source>
</evidence>
<evidence type="ECO:0000256" key="2">
    <source>
        <dbReference type="ARBA" id="ARBA00001911"/>
    </source>
</evidence>
<name>A0A2N3PVQ6_9PROT</name>
<evidence type="ECO:0000313" key="13">
    <source>
        <dbReference type="Proteomes" id="UP000233293"/>
    </source>
</evidence>
<dbReference type="NCBIfam" id="TIGR01179">
    <property type="entry name" value="galE"/>
    <property type="match status" value="1"/>
</dbReference>
<comment type="similarity">
    <text evidence="4 10">Belongs to the NAD(P)-dependent epimerase/dehydratase family.</text>
</comment>
<dbReference type="SUPFAM" id="SSF51735">
    <property type="entry name" value="NAD(P)-binding Rossmann-fold domains"/>
    <property type="match status" value="1"/>
</dbReference>
<comment type="subunit">
    <text evidence="10">Homodimer.</text>
</comment>
<keyword evidence="7 10" id="KW-0520">NAD</keyword>
<comment type="cofactor">
    <cofactor evidence="2 10">
        <name>NAD(+)</name>
        <dbReference type="ChEBI" id="CHEBI:57540"/>
    </cofactor>
</comment>
<keyword evidence="13" id="KW-1185">Reference proteome</keyword>
<dbReference type="RefSeq" id="WP_101250756.1">
    <property type="nucleotide sequence ID" value="NZ_PIUM01000011.1"/>
</dbReference>
<comment type="caution">
    <text evidence="12">The sequence shown here is derived from an EMBL/GenBank/DDBJ whole genome shotgun (WGS) entry which is preliminary data.</text>
</comment>
<evidence type="ECO:0000256" key="7">
    <source>
        <dbReference type="ARBA" id="ARBA00023027"/>
    </source>
</evidence>
<dbReference type="GO" id="GO:0003978">
    <property type="term" value="F:UDP-glucose 4-epimerase activity"/>
    <property type="evidence" value="ECO:0007669"/>
    <property type="project" value="UniProtKB-UniRule"/>
</dbReference>
<protein>
    <recommendedName>
        <fullName evidence="6 10">UDP-glucose 4-epimerase</fullName>
        <ecNumber evidence="5 10">5.1.3.2</ecNumber>
    </recommendedName>
</protein>
<accession>A0A2N3PVQ6</accession>
<evidence type="ECO:0000256" key="10">
    <source>
        <dbReference type="RuleBase" id="RU366046"/>
    </source>
</evidence>
<dbReference type="PANTHER" id="PTHR43725:SF53">
    <property type="entry name" value="UDP-ARABINOSE 4-EPIMERASE 1"/>
    <property type="match status" value="1"/>
</dbReference>
<dbReference type="InterPro" id="IPR036291">
    <property type="entry name" value="NAD(P)-bd_dom_sf"/>
</dbReference>
<dbReference type="EC" id="5.1.3.2" evidence="5 10"/>
<feature type="domain" description="NAD-dependent epimerase/dehydratase" evidence="11">
    <location>
        <begin position="5"/>
        <end position="245"/>
    </location>
</feature>
<dbReference type="Gene3D" id="3.90.25.10">
    <property type="entry name" value="UDP-galactose 4-epimerase, domain 1"/>
    <property type="match status" value="1"/>
</dbReference>
<keyword evidence="9 10" id="KW-0119">Carbohydrate metabolism</keyword>
<dbReference type="OrthoDB" id="9801785at2"/>
<sequence>MSDVVLVAGGAGYIGSHVCKALAANGFLPVTYDSLEKGHDWAIKWGPFERGDIRDRGRLDEVLERWRPVAVLHFAAFIEVGESVRDPGRYWDNNVVGSLTLIAALRDAGVPAIVFSSTAAVYGMPERVPVDEKAALAPVNPYGATKMTVETILDDFEAAHGLRSVALRYFNAAGADPDGEIGECHSPESHLIPLILDAAIGRRSHISLYGEDYPTPDGTCVRDYIHVTDLASAHVLALKRLLGGGASLRCNLGNGAGFSVKQVLDVARRVTGKAIPAEICPRRPGDPAILVADSSLAIRELGWAPRLAALETQVTHAWAWHQHRPDLK</sequence>
<proteinExistence type="inferred from homology"/>
<dbReference type="PANTHER" id="PTHR43725">
    <property type="entry name" value="UDP-GLUCOSE 4-EPIMERASE"/>
    <property type="match status" value="1"/>
</dbReference>
<evidence type="ECO:0000256" key="3">
    <source>
        <dbReference type="ARBA" id="ARBA00004947"/>
    </source>
</evidence>